<keyword evidence="2" id="KW-0479">Metal-binding</keyword>
<dbReference type="InterPro" id="IPR009061">
    <property type="entry name" value="DNA-bd_dom_put_sf"/>
</dbReference>
<dbReference type="GO" id="GO:0006979">
    <property type="term" value="P:response to oxidative stress"/>
    <property type="evidence" value="ECO:0007669"/>
    <property type="project" value="InterPro"/>
</dbReference>
<dbReference type="SMART" id="SM00422">
    <property type="entry name" value="HTH_MERR"/>
    <property type="match status" value="1"/>
</dbReference>
<dbReference type="GO" id="GO:0046872">
    <property type="term" value="F:metal ion binding"/>
    <property type="evidence" value="ECO:0007669"/>
    <property type="project" value="UniProtKB-KW"/>
</dbReference>
<dbReference type="PROSITE" id="PS50937">
    <property type="entry name" value="HTH_MERR_2"/>
    <property type="match status" value="1"/>
</dbReference>
<dbReference type="PRINTS" id="PR00040">
    <property type="entry name" value="HTHMERR"/>
</dbReference>
<dbReference type="PANTHER" id="PTHR30204">
    <property type="entry name" value="REDOX-CYCLING DRUG-SENSING TRANSCRIPTIONAL ACTIVATOR SOXR"/>
    <property type="match status" value="1"/>
</dbReference>
<dbReference type="GO" id="GO:0003700">
    <property type="term" value="F:DNA-binding transcription factor activity"/>
    <property type="evidence" value="ECO:0007669"/>
    <property type="project" value="InterPro"/>
</dbReference>
<dbReference type="PANTHER" id="PTHR30204:SF0">
    <property type="entry name" value="REDOX-SENSITIVE TRANSCRIPTIONAL ACTIVATOR SOXR"/>
    <property type="match status" value="1"/>
</dbReference>
<gene>
    <name evidence="9" type="ORF">B1B_13349</name>
</gene>
<dbReference type="AlphaFoldDB" id="T0ZJH7"/>
<feature type="domain" description="HTH merR-type" evidence="8">
    <location>
        <begin position="7"/>
        <end position="75"/>
    </location>
</feature>
<dbReference type="GO" id="GO:0003677">
    <property type="term" value="F:DNA binding"/>
    <property type="evidence" value="ECO:0007669"/>
    <property type="project" value="UniProtKB-KW"/>
</dbReference>
<evidence type="ECO:0000256" key="2">
    <source>
        <dbReference type="ARBA" id="ARBA00022723"/>
    </source>
</evidence>
<dbReference type="Gene3D" id="1.10.1660.10">
    <property type="match status" value="1"/>
</dbReference>
<evidence type="ECO:0000256" key="7">
    <source>
        <dbReference type="ARBA" id="ARBA00023163"/>
    </source>
</evidence>
<dbReference type="Pfam" id="PF09278">
    <property type="entry name" value="MerR-DNA-bind"/>
    <property type="match status" value="1"/>
</dbReference>
<dbReference type="InterPro" id="IPR015358">
    <property type="entry name" value="Tscrpt_reg_MerR_DNA-bd"/>
</dbReference>
<evidence type="ECO:0000256" key="4">
    <source>
        <dbReference type="ARBA" id="ARBA00023014"/>
    </source>
</evidence>
<keyword evidence="7" id="KW-0804">Transcription</keyword>
<reference evidence="9" key="1">
    <citation type="submission" date="2013-08" db="EMBL/GenBank/DDBJ databases">
        <authorList>
            <person name="Mendez C."/>
            <person name="Richter M."/>
            <person name="Ferrer M."/>
            <person name="Sanchez J."/>
        </authorList>
    </citation>
    <scope>NUCLEOTIDE SEQUENCE</scope>
</reference>
<sequence length="133" mass="14815">MAVLAPLLTIGELAERSGVAASAIRFYETRGLLEAERSAGGQRRFARATLRRLAFIAAAQQVGLTLEEIREALAQLPAGRTPSRADWQVLSQTWRERLEERIAALQRLRDDLTGCIGCGCLSMRRCRLYNARD</sequence>
<reference evidence="9" key="2">
    <citation type="journal article" date="2014" name="ISME J.">
        <title>Microbial stratification in low pH oxic and suboxic macroscopic growths along an acid mine drainage.</title>
        <authorList>
            <person name="Mendez-Garcia C."/>
            <person name="Mesa V."/>
            <person name="Sprenger R.R."/>
            <person name="Richter M."/>
            <person name="Diez M.S."/>
            <person name="Solano J."/>
            <person name="Bargiela R."/>
            <person name="Golyshina O.V."/>
            <person name="Manteca A."/>
            <person name="Ramos J.L."/>
            <person name="Gallego J.R."/>
            <person name="Llorente I."/>
            <person name="Martins Dos Santos V.A."/>
            <person name="Jensen O.N."/>
            <person name="Pelaez A.I."/>
            <person name="Sanchez J."/>
            <person name="Ferrer M."/>
        </authorList>
    </citation>
    <scope>NUCLEOTIDE SEQUENCE</scope>
</reference>
<keyword evidence="5" id="KW-0805">Transcription regulation</keyword>
<evidence type="ECO:0000256" key="1">
    <source>
        <dbReference type="ARBA" id="ARBA00022714"/>
    </source>
</evidence>
<keyword evidence="4" id="KW-0411">Iron-sulfur</keyword>
<keyword evidence="1" id="KW-0001">2Fe-2S</keyword>
<evidence type="ECO:0000256" key="5">
    <source>
        <dbReference type="ARBA" id="ARBA00023015"/>
    </source>
</evidence>
<evidence type="ECO:0000256" key="3">
    <source>
        <dbReference type="ARBA" id="ARBA00023004"/>
    </source>
</evidence>
<feature type="non-terminal residue" evidence="9">
    <location>
        <position position="133"/>
    </location>
</feature>
<keyword evidence="3" id="KW-0408">Iron</keyword>
<comment type="caution">
    <text evidence="9">The sequence shown here is derived from an EMBL/GenBank/DDBJ whole genome shotgun (WGS) entry which is preliminary data.</text>
</comment>
<accession>T0ZJH7</accession>
<evidence type="ECO:0000259" key="8">
    <source>
        <dbReference type="PROSITE" id="PS50937"/>
    </source>
</evidence>
<proteinExistence type="predicted"/>
<evidence type="ECO:0000313" key="9">
    <source>
        <dbReference type="EMBL" id="EQD44833.1"/>
    </source>
</evidence>
<evidence type="ECO:0000256" key="6">
    <source>
        <dbReference type="ARBA" id="ARBA00023125"/>
    </source>
</evidence>
<protein>
    <submittedName>
        <fullName evidence="9">Redox-sensitive transcriptional activator SoxR</fullName>
    </submittedName>
</protein>
<dbReference type="SUPFAM" id="SSF46955">
    <property type="entry name" value="Putative DNA-binding domain"/>
    <property type="match status" value="1"/>
</dbReference>
<dbReference type="GO" id="GO:0051537">
    <property type="term" value="F:2 iron, 2 sulfur cluster binding"/>
    <property type="evidence" value="ECO:0007669"/>
    <property type="project" value="UniProtKB-KW"/>
</dbReference>
<dbReference type="InterPro" id="IPR010211">
    <property type="entry name" value="Redox-sen_tscrpt-act_SoxR"/>
</dbReference>
<dbReference type="NCBIfam" id="TIGR01950">
    <property type="entry name" value="SoxR"/>
    <property type="match status" value="1"/>
</dbReference>
<dbReference type="EMBL" id="AUZY01008792">
    <property type="protein sequence ID" value="EQD44833.1"/>
    <property type="molecule type" value="Genomic_DNA"/>
</dbReference>
<dbReference type="Pfam" id="PF00376">
    <property type="entry name" value="MerR"/>
    <property type="match status" value="1"/>
</dbReference>
<keyword evidence="6" id="KW-0238">DNA-binding</keyword>
<dbReference type="InterPro" id="IPR000551">
    <property type="entry name" value="MerR-type_HTH_dom"/>
</dbReference>
<dbReference type="PROSITE" id="PS00552">
    <property type="entry name" value="HTH_MERR_1"/>
    <property type="match status" value="1"/>
</dbReference>
<name>T0ZJH7_9ZZZZ</name>
<organism evidence="9">
    <name type="scientific">mine drainage metagenome</name>
    <dbReference type="NCBI Taxonomy" id="410659"/>
    <lineage>
        <taxon>unclassified sequences</taxon>
        <taxon>metagenomes</taxon>
        <taxon>ecological metagenomes</taxon>
    </lineage>
</organism>
<dbReference type="InterPro" id="IPR047057">
    <property type="entry name" value="MerR_fam"/>
</dbReference>